<proteinExistence type="predicted"/>
<protein>
    <submittedName>
        <fullName evidence="1">Peptidyl-tRNA hydrolase ICT1</fullName>
    </submittedName>
</protein>
<keyword evidence="2" id="KW-1185">Reference proteome</keyword>
<dbReference type="PANTHER" id="PTHR11075">
    <property type="entry name" value="PEPTIDE CHAIN RELEASE FACTOR"/>
    <property type="match status" value="1"/>
</dbReference>
<accession>A0ABR0Z177</accession>
<evidence type="ECO:0000313" key="2">
    <source>
        <dbReference type="Proteomes" id="UP001369086"/>
    </source>
</evidence>
<organism evidence="1 2">
    <name type="scientific">Huso huso</name>
    <name type="common">Beluga</name>
    <name type="synonym">Acipenser huso</name>
    <dbReference type="NCBI Taxonomy" id="61971"/>
    <lineage>
        <taxon>Eukaryota</taxon>
        <taxon>Metazoa</taxon>
        <taxon>Chordata</taxon>
        <taxon>Craniata</taxon>
        <taxon>Vertebrata</taxon>
        <taxon>Euteleostomi</taxon>
        <taxon>Actinopterygii</taxon>
        <taxon>Chondrostei</taxon>
        <taxon>Acipenseriformes</taxon>
        <taxon>Acipenseridae</taxon>
        <taxon>Huso</taxon>
    </lineage>
</organism>
<dbReference type="InterPro" id="IPR052104">
    <property type="entry name" value="Mito_Release_Factor_mL62"/>
</dbReference>
<dbReference type="EMBL" id="JAHFZB010000019">
    <property type="protein sequence ID" value="KAK6478399.1"/>
    <property type="molecule type" value="Genomic_DNA"/>
</dbReference>
<comment type="caution">
    <text evidence="1">The sequence shown here is derived from an EMBL/GenBank/DDBJ whole genome shotgun (WGS) entry which is preliminary data.</text>
</comment>
<gene>
    <name evidence="1" type="ORF">HHUSO_G20706</name>
</gene>
<keyword evidence="1" id="KW-0378">Hydrolase</keyword>
<dbReference type="GO" id="GO:0016787">
    <property type="term" value="F:hydrolase activity"/>
    <property type="evidence" value="ECO:0007669"/>
    <property type="project" value="UniProtKB-KW"/>
</dbReference>
<evidence type="ECO:0000313" key="1">
    <source>
        <dbReference type="EMBL" id="KAK6478399.1"/>
    </source>
</evidence>
<name>A0ABR0Z177_HUSHU</name>
<dbReference type="Gene3D" id="3.30.160.20">
    <property type="match status" value="1"/>
</dbReference>
<dbReference type="Proteomes" id="UP001369086">
    <property type="component" value="Unassembled WGS sequence"/>
</dbReference>
<dbReference type="PANTHER" id="PTHR11075:SF54">
    <property type="entry name" value="LARGE RIBOSOMAL SUBUNIT PROTEIN ML62"/>
    <property type="match status" value="1"/>
</dbReference>
<reference evidence="1 2" key="1">
    <citation type="submission" date="2021-05" db="EMBL/GenBank/DDBJ databases">
        <authorList>
            <person name="Zahm M."/>
            <person name="Klopp C."/>
            <person name="Cabau C."/>
            <person name="Kuhl H."/>
            <person name="Suciu R."/>
            <person name="Ciorpac M."/>
            <person name="Holostenco D."/>
            <person name="Gessner J."/>
            <person name="Wuertz S."/>
            <person name="Hohne C."/>
            <person name="Stock M."/>
            <person name="Gislard M."/>
            <person name="Lluch J."/>
            <person name="Milhes M."/>
            <person name="Lampietro C."/>
            <person name="Lopez Roques C."/>
            <person name="Donnadieu C."/>
            <person name="Du K."/>
            <person name="Schartl M."/>
            <person name="Guiguen Y."/>
        </authorList>
    </citation>
    <scope>NUCLEOTIDE SEQUENCE [LARGE SCALE GENOMIC DNA]</scope>
    <source>
        <strain evidence="1">Hh-F2</strain>
        <tissue evidence="1">Blood</tissue>
    </source>
</reference>
<sequence>MRNLSDCLQKIRDMIAAASVKAKQPKKTWLSTLQIAPPLPTVEAVALEARMLIKHTNRINRSGELIVTGSEPVPDANLSDCLQKIRDMIAAASVKHKQPSQKTWLSDATGNLPGCDIAVTSWILDDNRIDKMNRERLQQKKMHTAVKRSRRVEFD</sequence>
<dbReference type="SUPFAM" id="SSF110916">
    <property type="entry name" value="Peptidyl-tRNA hydrolase domain-like"/>
    <property type="match status" value="1"/>
</dbReference>